<dbReference type="Pfam" id="PF14559">
    <property type="entry name" value="TPR_19"/>
    <property type="match status" value="1"/>
</dbReference>
<dbReference type="SUPFAM" id="SSF48452">
    <property type="entry name" value="TPR-like"/>
    <property type="match status" value="1"/>
</dbReference>
<feature type="compositionally biased region" description="Low complexity" evidence="2">
    <location>
        <begin position="88"/>
        <end position="100"/>
    </location>
</feature>
<evidence type="ECO:0000256" key="2">
    <source>
        <dbReference type="SAM" id="MobiDB-lite"/>
    </source>
</evidence>
<dbReference type="InterPro" id="IPR019734">
    <property type="entry name" value="TPR_rpt"/>
</dbReference>
<protein>
    <submittedName>
        <fullName evidence="3">Uncharacterized protein</fullName>
    </submittedName>
</protein>
<feature type="compositionally biased region" description="Basic and acidic residues" evidence="2">
    <location>
        <begin position="371"/>
        <end position="506"/>
    </location>
</feature>
<evidence type="ECO:0000313" key="3">
    <source>
        <dbReference type="EMBL" id="KAG2231339.1"/>
    </source>
</evidence>
<dbReference type="EMBL" id="JAEPRE010000155">
    <property type="protein sequence ID" value="KAG2231339.1"/>
    <property type="molecule type" value="Genomic_DNA"/>
</dbReference>
<accession>A0A8H7VY14</accession>
<dbReference type="AlphaFoldDB" id="A0A8H7VY14"/>
<feature type="compositionally biased region" description="Basic and acidic residues" evidence="2">
    <location>
        <begin position="65"/>
        <end position="87"/>
    </location>
</feature>
<dbReference type="Gene3D" id="1.25.40.10">
    <property type="entry name" value="Tetratricopeptide repeat domain"/>
    <property type="match status" value="1"/>
</dbReference>
<comment type="caution">
    <text evidence="3">The sequence shown here is derived from an EMBL/GenBank/DDBJ whole genome shotgun (WGS) entry which is preliminary data.</text>
</comment>
<dbReference type="PROSITE" id="PS50005">
    <property type="entry name" value="TPR"/>
    <property type="match status" value="2"/>
</dbReference>
<dbReference type="Proteomes" id="UP000613177">
    <property type="component" value="Unassembled WGS sequence"/>
</dbReference>
<evidence type="ECO:0000256" key="1">
    <source>
        <dbReference type="PROSITE-ProRule" id="PRU00339"/>
    </source>
</evidence>
<feature type="repeat" description="TPR" evidence="1">
    <location>
        <begin position="199"/>
        <end position="232"/>
    </location>
</feature>
<organism evidence="3 4">
    <name type="scientific">Thamnidium elegans</name>
    <dbReference type="NCBI Taxonomy" id="101142"/>
    <lineage>
        <taxon>Eukaryota</taxon>
        <taxon>Fungi</taxon>
        <taxon>Fungi incertae sedis</taxon>
        <taxon>Mucoromycota</taxon>
        <taxon>Mucoromycotina</taxon>
        <taxon>Mucoromycetes</taxon>
        <taxon>Mucorales</taxon>
        <taxon>Mucorineae</taxon>
        <taxon>Mucoraceae</taxon>
        <taxon>Thamnidium</taxon>
    </lineage>
</organism>
<name>A0A8H7VY14_9FUNG</name>
<gene>
    <name evidence="3" type="ORF">INT48_006551</name>
</gene>
<feature type="repeat" description="TPR" evidence="1">
    <location>
        <begin position="233"/>
        <end position="266"/>
    </location>
</feature>
<dbReference type="SMART" id="SM00028">
    <property type="entry name" value="TPR"/>
    <property type="match status" value="2"/>
</dbReference>
<reference evidence="3" key="1">
    <citation type="submission" date="2021-01" db="EMBL/GenBank/DDBJ databases">
        <title>Metabolic potential, ecology and presence of endohyphal bacteria is reflected in genomic diversity of Mucoromycotina.</title>
        <authorList>
            <person name="Muszewska A."/>
            <person name="Okrasinska A."/>
            <person name="Steczkiewicz K."/>
            <person name="Drgas O."/>
            <person name="Orlowska M."/>
            <person name="Perlinska-Lenart U."/>
            <person name="Aleksandrzak-Piekarczyk T."/>
            <person name="Szatraj K."/>
            <person name="Zielenkiewicz U."/>
            <person name="Pilsyk S."/>
            <person name="Malc E."/>
            <person name="Mieczkowski P."/>
            <person name="Kruszewska J.S."/>
            <person name="Biernat P."/>
            <person name="Pawlowska J."/>
        </authorList>
    </citation>
    <scope>NUCLEOTIDE SEQUENCE</scope>
    <source>
        <strain evidence="3">WA0000018081</strain>
    </source>
</reference>
<sequence length="578" mass="68145">MDLDTSTQVKTPPSRHYFYRKSTQQQPISPHVVLDGLESAHAFENRIDHFISKNALQSSMVKLRQDATSDLNRRKADRKARKEKENNSIDPTPISTITSTPPSPPPAHDLLFEKLSSLSHNEQNAWLANIHDDAMLMNPHQWLKLASLFNVNSKASRQQSLLHIENLDGILKDRGIESKDVGPLESFLELRDIQNRNYARDAVAEGVKFIKQNRVKEAMEYYKRALDMDPKYADGWFHVAEGLVQQRKLTDAEQHLDRVLKLDPTHEGAKALLASIRHTKNPKKAEKGEEWDIVDEHGQSINAVPSEEDEKDKLKSILKKRRQEDEKKRSSRRRDSRSPTQYKKSRRSSASPSRRRESSRRSPSPRSRHHHDSDRRRERGSDRKIRDRHDDDRKKRSDDRSKDKKSRDRDDDKKSRDRDDDRKTKDRDDTKKTREHEDDKKTRNLEDDKKTRNREDDKKTRDREDDKKTRDREDDRRNRDGDDDRRTKDRIDDRKRRYHDDDDKKNRERRRRYHDDDNSIKKNKDDAGEQVKKDTTTTNDEVIPNDETVSNDSTIRKRSSSPAKEENRTSKRRSISTN</sequence>
<dbReference type="InterPro" id="IPR011990">
    <property type="entry name" value="TPR-like_helical_dom_sf"/>
</dbReference>
<feature type="compositionally biased region" description="Basic and acidic residues" evidence="2">
    <location>
        <begin position="513"/>
        <end position="535"/>
    </location>
</feature>
<evidence type="ECO:0000313" key="4">
    <source>
        <dbReference type="Proteomes" id="UP000613177"/>
    </source>
</evidence>
<proteinExistence type="predicted"/>
<feature type="region of interest" description="Disordered" evidence="2">
    <location>
        <begin position="65"/>
        <end position="107"/>
    </location>
</feature>
<feature type="region of interest" description="Disordered" evidence="2">
    <location>
        <begin position="299"/>
        <end position="578"/>
    </location>
</feature>
<keyword evidence="4" id="KW-1185">Reference proteome</keyword>
<keyword evidence="1" id="KW-0802">TPR repeat</keyword>